<dbReference type="Proteomes" id="UP000071644">
    <property type="component" value="Unassembled WGS sequence"/>
</dbReference>
<dbReference type="RefSeq" id="WP_058637199.1">
    <property type="nucleotide sequence ID" value="NZ_CP019952.1"/>
</dbReference>
<dbReference type="AlphaFoldDB" id="A0AAJ0LNS1"/>
<dbReference type="EMBL" id="CP019952">
    <property type="protein sequence ID" value="AQW67415.1"/>
    <property type="molecule type" value="Genomic_DNA"/>
</dbReference>
<name>A0AAJ0LNS1_9PSED</name>
<sequence length="113" mass="12595">MNIATRITAITTLTLTFMGLPGCEQRKESEQPKVSNVQLRKIATQLVEVNATLKELKEIQAQSMAMQQAQFAAQLTNNQIVLKSLNDRTYTSAAKKRKADAHDEAPEQSPKPR</sequence>
<organism evidence="3 4">
    <name type="scientific">Pseudomonas parafulva</name>
    <dbReference type="NCBI Taxonomy" id="157782"/>
    <lineage>
        <taxon>Bacteria</taxon>
        <taxon>Pseudomonadati</taxon>
        <taxon>Pseudomonadota</taxon>
        <taxon>Gammaproteobacteria</taxon>
        <taxon>Pseudomonadales</taxon>
        <taxon>Pseudomonadaceae</taxon>
        <taxon>Pseudomonas</taxon>
    </lineage>
</organism>
<evidence type="ECO:0000256" key="1">
    <source>
        <dbReference type="SAM" id="MobiDB-lite"/>
    </source>
</evidence>
<evidence type="ECO:0000313" key="3">
    <source>
        <dbReference type="EMBL" id="KTT20285.1"/>
    </source>
</evidence>
<protein>
    <submittedName>
        <fullName evidence="3">Uncharacterized protein</fullName>
    </submittedName>
</protein>
<dbReference type="EMBL" id="LDSN01000004">
    <property type="protein sequence ID" value="KTT20285.1"/>
    <property type="molecule type" value="Genomic_DNA"/>
</dbReference>
<gene>
    <name evidence="2" type="ORF">B2J77_03780</name>
    <name evidence="3" type="ORF">NS96R_01355</name>
</gene>
<dbReference type="Proteomes" id="UP000191010">
    <property type="component" value="Chromosome"/>
</dbReference>
<accession>A0AAJ0LNS1</accession>
<evidence type="ECO:0000313" key="2">
    <source>
        <dbReference type="EMBL" id="AQW67415.1"/>
    </source>
</evidence>
<reference evidence="2 5" key="2">
    <citation type="submission" date="2017-02" db="EMBL/GenBank/DDBJ databases">
        <authorList>
            <person name="Guo L."/>
        </authorList>
    </citation>
    <scope>NUCLEOTIDE SEQUENCE [LARGE SCALE GENOMIC DNA]</scope>
    <source>
        <strain evidence="2 5">PRS09-11288</strain>
    </source>
</reference>
<keyword evidence="5" id="KW-1185">Reference proteome</keyword>
<feature type="region of interest" description="Disordered" evidence="1">
    <location>
        <begin position="91"/>
        <end position="113"/>
    </location>
</feature>
<reference evidence="3 4" key="1">
    <citation type="journal article" date="2016" name="Front. Microbiol.">
        <title>Genomic Resource of Rice Seed Associated Bacteria.</title>
        <authorList>
            <person name="Midha S."/>
            <person name="Bansal K."/>
            <person name="Sharma S."/>
            <person name="Kumar N."/>
            <person name="Patil P.P."/>
            <person name="Chaudhry V."/>
            <person name="Patil P.B."/>
        </authorList>
    </citation>
    <scope>NUCLEOTIDE SEQUENCE [LARGE SCALE GENOMIC DNA]</scope>
    <source>
        <strain evidence="3 4">NS96</strain>
    </source>
</reference>
<evidence type="ECO:0000313" key="5">
    <source>
        <dbReference type="Proteomes" id="UP000191010"/>
    </source>
</evidence>
<evidence type="ECO:0000313" key="4">
    <source>
        <dbReference type="Proteomes" id="UP000071644"/>
    </source>
</evidence>
<proteinExistence type="predicted"/>